<protein>
    <submittedName>
        <fullName evidence="3">Phage tail protein</fullName>
    </submittedName>
</protein>
<reference evidence="4" key="1">
    <citation type="journal article" date="2019" name="Int. J. Syst. Evol. Microbiol.">
        <title>The Global Catalogue of Microorganisms (GCM) 10K type strain sequencing project: providing services to taxonomists for standard genome sequencing and annotation.</title>
        <authorList>
            <consortium name="The Broad Institute Genomics Platform"/>
            <consortium name="The Broad Institute Genome Sequencing Center for Infectious Disease"/>
            <person name="Wu L."/>
            <person name="Ma J."/>
        </authorList>
    </citation>
    <scope>NUCLEOTIDE SEQUENCE [LARGE SCALE GENOMIC DNA]</scope>
    <source>
        <strain evidence="4">KCTC 42424</strain>
    </source>
</reference>
<name>A0ABV7VRT6_9GAMM</name>
<keyword evidence="4" id="KW-1185">Reference proteome</keyword>
<dbReference type="EMBL" id="JBHRYB010000005">
    <property type="protein sequence ID" value="MFC3679476.1"/>
    <property type="molecule type" value="Genomic_DNA"/>
</dbReference>
<dbReference type="InterPro" id="IPR011083">
    <property type="entry name" value="Phage_tail_collar_dom"/>
</dbReference>
<dbReference type="RefSeq" id="WP_376865178.1">
    <property type="nucleotide sequence ID" value="NZ_JBHRYB010000005.1"/>
</dbReference>
<dbReference type="InterPro" id="IPR037053">
    <property type="entry name" value="Phage_tail_collar_dom_sf"/>
</dbReference>
<feature type="compositionally biased region" description="Low complexity" evidence="1">
    <location>
        <begin position="136"/>
        <end position="148"/>
    </location>
</feature>
<evidence type="ECO:0000313" key="4">
    <source>
        <dbReference type="Proteomes" id="UP001595722"/>
    </source>
</evidence>
<evidence type="ECO:0000313" key="3">
    <source>
        <dbReference type="EMBL" id="MFC3679476.1"/>
    </source>
</evidence>
<comment type="caution">
    <text evidence="3">The sequence shown here is derived from an EMBL/GenBank/DDBJ whole genome shotgun (WGS) entry which is preliminary data.</text>
</comment>
<dbReference type="SUPFAM" id="SSF88874">
    <property type="entry name" value="Receptor-binding domain of short tail fibre protein gp12"/>
    <property type="match status" value="1"/>
</dbReference>
<feature type="domain" description="Phage tail collar" evidence="2">
    <location>
        <begin position="8"/>
        <end position="63"/>
    </location>
</feature>
<dbReference type="Gene3D" id="3.90.1340.10">
    <property type="entry name" value="Phage tail collar domain"/>
    <property type="match status" value="1"/>
</dbReference>
<gene>
    <name evidence="3" type="ORF">ACFOMG_05035</name>
</gene>
<sequence>MSEPFIAEIRMFGNNFAPQSWAYCDGQEIPIAQNPALFSIVSTLYGGNGRQTFAVPNLQGRAPMHRGHGPGLTPRPIAQSSGEPYVALTENEIPSHKHSITGLIQVGDIGTASANAYLAIDVNKGQRLRFVNQNPTSETSMHSSTLSSEGNATPHENQQPYLVVGFCIALTGLFPSRN</sequence>
<feature type="region of interest" description="Disordered" evidence="1">
    <location>
        <begin position="135"/>
        <end position="155"/>
    </location>
</feature>
<organism evidence="3 4">
    <name type="scientific">Bacterioplanoides pacificum</name>
    <dbReference type="NCBI Taxonomy" id="1171596"/>
    <lineage>
        <taxon>Bacteria</taxon>
        <taxon>Pseudomonadati</taxon>
        <taxon>Pseudomonadota</taxon>
        <taxon>Gammaproteobacteria</taxon>
        <taxon>Oceanospirillales</taxon>
        <taxon>Oceanospirillaceae</taxon>
        <taxon>Bacterioplanoides</taxon>
    </lineage>
</organism>
<evidence type="ECO:0000256" key="1">
    <source>
        <dbReference type="SAM" id="MobiDB-lite"/>
    </source>
</evidence>
<dbReference type="Pfam" id="PF07484">
    <property type="entry name" value="Collar"/>
    <property type="match status" value="1"/>
</dbReference>
<evidence type="ECO:0000259" key="2">
    <source>
        <dbReference type="Pfam" id="PF07484"/>
    </source>
</evidence>
<accession>A0ABV7VRT6</accession>
<dbReference type="Proteomes" id="UP001595722">
    <property type="component" value="Unassembled WGS sequence"/>
</dbReference>
<proteinExistence type="predicted"/>